<dbReference type="Proteomes" id="UP001259347">
    <property type="component" value="Unassembled WGS sequence"/>
</dbReference>
<dbReference type="EMBL" id="JAVDUM010000009">
    <property type="protein sequence ID" value="MDR6867664.1"/>
    <property type="molecule type" value="Genomic_DNA"/>
</dbReference>
<name>A0ABU1SDL2_9MICO</name>
<organism evidence="1 2">
    <name type="scientific">Microbacterium resistens</name>
    <dbReference type="NCBI Taxonomy" id="156977"/>
    <lineage>
        <taxon>Bacteria</taxon>
        <taxon>Bacillati</taxon>
        <taxon>Actinomycetota</taxon>
        <taxon>Actinomycetes</taxon>
        <taxon>Micrococcales</taxon>
        <taxon>Microbacteriaceae</taxon>
        <taxon>Microbacterium</taxon>
    </lineage>
</organism>
<protein>
    <submittedName>
        <fullName evidence="1">Uncharacterized protein</fullName>
    </submittedName>
</protein>
<comment type="caution">
    <text evidence="1">The sequence shown here is derived from an EMBL/GenBank/DDBJ whole genome shotgun (WGS) entry which is preliminary data.</text>
</comment>
<gene>
    <name evidence="1" type="ORF">J2Y69_002268</name>
</gene>
<evidence type="ECO:0000313" key="2">
    <source>
        <dbReference type="Proteomes" id="UP001259347"/>
    </source>
</evidence>
<proteinExistence type="predicted"/>
<evidence type="ECO:0000313" key="1">
    <source>
        <dbReference type="EMBL" id="MDR6867664.1"/>
    </source>
</evidence>
<sequence length="80" mass="9054">MADRMTSVVLPSLPSGRGFMDYGRQTPEHMISELRRIARGNLRASQAILDAPDEAFRVETFTGIHVQRNREVLQEGQGER</sequence>
<dbReference type="RefSeq" id="WP_310020686.1">
    <property type="nucleotide sequence ID" value="NZ_JAVDUM010000009.1"/>
</dbReference>
<accession>A0ABU1SDL2</accession>
<keyword evidence="2" id="KW-1185">Reference proteome</keyword>
<reference evidence="1 2" key="1">
    <citation type="submission" date="2023-07" db="EMBL/GenBank/DDBJ databases">
        <title>Sorghum-associated microbial communities from plants grown in Nebraska, USA.</title>
        <authorList>
            <person name="Schachtman D."/>
        </authorList>
    </citation>
    <scope>NUCLEOTIDE SEQUENCE [LARGE SCALE GENOMIC DNA]</scope>
    <source>
        <strain evidence="1 2">2980</strain>
    </source>
</reference>